<dbReference type="PANTHER" id="PTHR12839:SF7">
    <property type="entry name" value="REGULATOR OF NONSENSE TRANSCRIPTS 2"/>
    <property type="match status" value="1"/>
</dbReference>
<dbReference type="GO" id="GO:0035145">
    <property type="term" value="C:exon-exon junction complex"/>
    <property type="evidence" value="ECO:0007669"/>
    <property type="project" value="TreeGrafter"/>
</dbReference>
<dbReference type="InParanoid" id="A0A482WKS7"/>
<dbReference type="GO" id="GO:0003723">
    <property type="term" value="F:RNA binding"/>
    <property type="evidence" value="ECO:0007669"/>
    <property type="project" value="InterPro"/>
</dbReference>
<gene>
    <name evidence="4" type="ORF">LSTR_LSTR010962</name>
</gene>
<dbReference type="SUPFAM" id="SSF48371">
    <property type="entry name" value="ARM repeat"/>
    <property type="match status" value="3"/>
</dbReference>
<dbReference type="Pfam" id="PF04050">
    <property type="entry name" value="Upf2"/>
    <property type="match status" value="1"/>
</dbReference>
<dbReference type="EMBL" id="QKKF02032572">
    <property type="protein sequence ID" value="RZF34114.1"/>
    <property type="molecule type" value="Genomic_DNA"/>
</dbReference>
<evidence type="ECO:0000313" key="4">
    <source>
        <dbReference type="EMBL" id="RZF34114.1"/>
    </source>
</evidence>
<proteinExistence type="predicted"/>
<dbReference type="GO" id="GO:0000184">
    <property type="term" value="P:nuclear-transcribed mRNA catabolic process, nonsense-mediated decay"/>
    <property type="evidence" value="ECO:0007669"/>
    <property type="project" value="InterPro"/>
</dbReference>
<comment type="subcellular location">
    <subcellularLocation>
        <location evidence="1">Cytoplasm</location>
    </subcellularLocation>
</comment>
<protein>
    <recommendedName>
        <fullName evidence="3">MIF4G domain-containing protein</fullName>
    </recommendedName>
</protein>
<dbReference type="PANTHER" id="PTHR12839">
    <property type="entry name" value="NONSENSE-MEDIATED MRNA DECAY PROTEIN 2 UP-FRAMESHIFT SUPPRESSOR 2"/>
    <property type="match status" value="1"/>
</dbReference>
<dbReference type="InterPro" id="IPR039762">
    <property type="entry name" value="Nmd2/UPF2"/>
</dbReference>
<sequence length="1026" mass="119012">MVKENCEPDCLMDEDKLELMRYIENRQQRLKKKTDLYSQNHNAAKHRPSSADLVKLDSSLKKYSAFVRKLRNFTANQLDSLKGDLATLNMTKYLSEVAAALVEVKLKNSDVTAVITLCSQFHATYSEFATILFEYWKKALTFKKDDQIANPSKLRIDLRVFADLMAYGIFSQRVAFPVLSSTLSFLTLSDREHFRHINIIISFCKHCGEDLIGFVPEKIQRLAKCYAIEVPRSNLMSSDKQENIRTILRDYYSAFIGHLIKLYKNMKSLEMQNKKIFALKGEIQENRASRTEDRQKELQSTLSTAQNYAQLIGEELPCLPENDEFKPETETMESVASIWEDEETRRFYQEFPLVEEFLPQTNTDKPTPSQTVMAEEKLDEDLKDDDFIVEEPLKEDAVPVEEIEDSENISNKKQLENFIRLLPNCVNREMIDNAAIEFLISLNSKAACKKLIRALFSVHRSRLDLLPFYSRLVAILNLAIPDLGSSLVQLLKRDFKYHINKKDQINVESKVKVVRFIGEMVKFGLYSKIEALYCLKILLHNFTHHNIDMACSLLETCGQYLYRSPDTHQRTKIYLELMMRLKTANALETRYANLIENTFYFINPPSNRYPIKKYRPPMHEFLRSVIFYQVMGPDSGQSEGAVELLRRADWDDKQLVNYIIKCLTCAWKIKYTYIPALANLVAGLVEFQEHVGSRVVDGVLEDIRIGMELNDSCMNQRRIAMIKYYGELYNYRLIDSNDVFKVLYSLITFGVSTDAELPCTLDPPGSLFRIRLVLLLLETCASYFTNSDSKVKLTYFFTFFQNYYWLKRSLPFWNDSQQFPVLLEQQFQDALLMFSPGVVACKNLEESEIAVKQLTEKLIDDLQIKTGDDNQTWNSLFLQTIEESNESTSEDMEDEDVNNNTVAKNTYQHPGIETQKEDEDLDFLFALDQMVTHEIHDRAKAIALKTKVEITVPVNLKKRCMQDKNSNFILLLKKGNKQQCKSLNVPENSELVLAIRSQEEAKRREMEEVKQLTLDISERLLEEDEK</sequence>
<comment type="caution">
    <text evidence="4">The sequence shown here is derived from an EMBL/GenBank/DDBJ whole genome shotgun (WGS) entry which is preliminary data.</text>
</comment>
<feature type="domain" description="MIF4G" evidence="3">
    <location>
        <begin position="60"/>
        <end position="280"/>
    </location>
</feature>
<dbReference type="FunFam" id="1.25.40.180:FF:000014">
    <property type="entry name" value="Putative regulator of nonsense transcripts 2"/>
    <property type="match status" value="1"/>
</dbReference>
<dbReference type="Gene3D" id="1.25.40.180">
    <property type="match status" value="3"/>
</dbReference>
<dbReference type="Pfam" id="PF02854">
    <property type="entry name" value="MIF4G"/>
    <property type="match status" value="3"/>
</dbReference>
<reference evidence="4 5" key="1">
    <citation type="journal article" date="2017" name="Gigascience">
        <title>Genome sequence of the small brown planthopper, Laodelphax striatellus.</title>
        <authorList>
            <person name="Zhu J."/>
            <person name="Jiang F."/>
            <person name="Wang X."/>
            <person name="Yang P."/>
            <person name="Bao Y."/>
            <person name="Zhao W."/>
            <person name="Wang W."/>
            <person name="Lu H."/>
            <person name="Wang Q."/>
            <person name="Cui N."/>
            <person name="Li J."/>
            <person name="Chen X."/>
            <person name="Luo L."/>
            <person name="Yu J."/>
            <person name="Kang L."/>
            <person name="Cui F."/>
        </authorList>
    </citation>
    <scope>NUCLEOTIDE SEQUENCE [LARGE SCALE GENOMIC DNA]</scope>
    <source>
        <strain evidence="4">Lst14</strain>
    </source>
</reference>
<dbReference type="AlphaFoldDB" id="A0A482WKS7"/>
<feature type="domain" description="MIF4G" evidence="3">
    <location>
        <begin position="620"/>
        <end position="837"/>
    </location>
</feature>
<dbReference type="InterPro" id="IPR016024">
    <property type="entry name" value="ARM-type_fold"/>
</dbReference>
<dbReference type="OrthoDB" id="27832at2759"/>
<evidence type="ECO:0000259" key="3">
    <source>
        <dbReference type="SMART" id="SM00543"/>
    </source>
</evidence>
<dbReference type="Proteomes" id="UP000291343">
    <property type="component" value="Unassembled WGS sequence"/>
</dbReference>
<dbReference type="STRING" id="195883.A0A482WKS7"/>
<dbReference type="GO" id="GO:0005737">
    <property type="term" value="C:cytoplasm"/>
    <property type="evidence" value="ECO:0007669"/>
    <property type="project" value="UniProtKB-SubCell"/>
</dbReference>
<evidence type="ECO:0000313" key="5">
    <source>
        <dbReference type="Proteomes" id="UP000291343"/>
    </source>
</evidence>
<dbReference type="Gene3D" id="4.10.80.160">
    <property type="match status" value="1"/>
</dbReference>
<name>A0A482WKS7_LAOST</name>
<keyword evidence="5" id="KW-1185">Reference proteome</keyword>
<dbReference type="InterPro" id="IPR003890">
    <property type="entry name" value="MIF4G-like_typ-3"/>
</dbReference>
<evidence type="ECO:0000256" key="2">
    <source>
        <dbReference type="ARBA" id="ARBA00022490"/>
    </source>
</evidence>
<organism evidence="4 5">
    <name type="scientific">Laodelphax striatellus</name>
    <name type="common">Small brown planthopper</name>
    <name type="synonym">Delphax striatella</name>
    <dbReference type="NCBI Taxonomy" id="195883"/>
    <lineage>
        <taxon>Eukaryota</taxon>
        <taxon>Metazoa</taxon>
        <taxon>Ecdysozoa</taxon>
        <taxon>Arthropoda</taxon>
        <taxon>Hexapoda</taxon>
        <taxon>Insecta</taxon>
        <taxon>Pterygota</taxon>
        <taxon>Neoptera</taxon>
        <taxon>Paraneoptera</taxon>
        <taxon>Hemiptera</taxon>
        <taxon>Auchenorrhyncha</taxon>
        <taxon>Fulgoroidea</taxon>
        <taxon>Delphacidae</taxon>
        <taxon>Criomorphinae</taxon>
        <taxon>Laodelphax</taxon>
    </lineage>
</organism>
<feature type="domain" description="MIF4G" evidence="3">
    <location>
        <begin position="416"/>
        <end position="605"/>
    </location>
</feature>
<dbReference type="SMART" id="SM00543">
    <property type="entry name" value="MIF4G"/>
    <property type="match status" value="3"/>
</dbReference>
<dbReference type="FunCoup" id="A0A482WKS7">
    <property type="interactions" value="2355"/>
</dbReference>
<dbReference type="SMR" id="A0A482WKS7"/>
<evidence type="ECO:0000256" key="1">
    <source>
        <dbReference type="ARBA" id="ARBA00004496"/>
    </source>
</evidence>
<accession>A0A482WKS7</accession>
<dbReference type="InterPro" id="IPR007193">
    <property type="entry name" value="Upf2/Nmd2_C"/>
</dbReference>
<keyword evidence="2" id="KW-0963">Cytoplasm</keyword>